<organism evidence="1">
    <name type="scientific">marine metagenome</name>
    <dbReference type="NCBI Taxonomy" id="408172"/>
    <lineage>
        <taxon>unclassified sequences</taxon>
        <taxon>metagenomes</taxon>
        <taxon>ecological metagenomes</taxon>
    </lineage>
</organism>
<sequence>MDGVFTDCRTHWKGHIGQAAISLAKTEGGALS</sequence>
<reference evidence="1" key="1">
    <citation type="submission" date="2018-05" db="EMBL/GenBank/DDBJ databases">
        <authorList>
            <person name="Lanie J.A."/>
            <person name="Ng W.-L."/>
            <person name="Kazmierczak K.M."/>
            <person name="Andrzejewski T.M."/>
            <person name="Davidsen T.M."/>
            <person name="Wayne K.J."/>
            <person name="Tettelin H."/>
            <person name="Glass J.I."/>
            <person name="Rusch D."/>
            <person name="Podicherti R."/>
            <person name="Tsui H.-C.T."/>
            <person name="Winkler M.E."/>
        </authorList>
    </citation>
    <scope>NUCLEOTIDE SEQUENCE</scope>
</reference>
<proteinExistence type="predicted"/>
<accession>A0A382U118</accession>
<dbReference type="AlphaFoldDB" id="A0A382U118"/>
<protein>
    <submittedName>
        <fullName evidence="1">Uncharacterized protein</fullName>
    </submittedName>
</protein>
<evidence type="ECO:0000313" key="1">
    <source>
        <dbReference type="EMBL" id="SVD27625.1"/>
    </source>
</evidence>
<name>A0A382U118_9ZZZZ</name>
<dbReference type="EMBL" id="UINC01140463">
    <property type="protein sequence ID" value="SVD27625.1"/>
    <property type="molecule type" value="Genomic_DNA"/>
</dbReference>
<gene>
    <name evidence="1" type="ORF">METZ01_LOCUS380479</name>
</gene>
<feature type="non-terminal residue" evidence="1">
    <location>
        <position position="32"/>
    </location>
</feature>